<keyword evidence="2" id="KW-1185">Reference proteome</keyword>
<dbReference type="EMBL" id="CACRXK020011079">
    <property type="protein sequence ID" value="CAB4020692.1"/>
    <property type="molecule type" value="Genomic_DNA"/>
</dbReference>
<comment type="caution">
    <text evidence="1">The sequence shown here is derived from an EMBL/GenBank/DDBJ whole genome shotgun (WGS) entry which is preliminary data.</text>
</comment>
<dbReference type="AlphaFoldDB" id="A0A7D9IWY8"/>
<evidence type="ECO:0000313" key="1">
    <source>
        <dbReference type="EMBL" id="CAB4020692.1"/>
    </source>
</evidence>
<evidence type="ECO:0000313" key="2">
    <source>
        <dbReference type="Proteomes" id="UP001152795"/>
    </source>
</evidence>
<gene>
    <name evidence="1" type="ORF">PACLA_8A075455</name>
</gene>
<proteinExistence type="predicted"/>
<reference evidence="1" key="1">
    <citation type="submission" date="2020-04" db="EMBL/GenBank/DDBJ databases">
        <authorList>
            <person name="Alioto T."/>
            <person name="Alioto T."/>
            <person name="Gomez Garrido J."/>
        </authorList>
    </citation>
    <scope>NUCLEOTIDE SEQUENCE</scope>
    <source>
        <strain evidence="1">A484AB</strain>
    </source>
</reference>
<dbReference type="Proteomes" id="UP001152795">
    <property type="component" value="Unassembled WGS sequence"/>
</dbReference>
<sequence>MLGPAELANRVKVKEKFPRICTVQTTCENYPVTTGHDYYRVKLTIPLLDHLIEQIEFQFPSEMCNLYNGFYVIPGIFLMCKNVDSKTEFINFVSPYKDDMPNYQSMHGNKASNKSHMIQLLIP</sequence>
<protein>
    <submittedName>
        <fullName evidence="1">Uncharacterized protein</fullName>
    </submittedName>
</protein>
<organism evidence="1 2">
    <name type="scientific">Paramuricea clavata</name>
    <name type="common">Red gorgonian</name>
    <name type="synonym">Violescent sea-whip</name>
    <dbReference type="NCBI Taxonomy" id="317549"/>
    <lineage>
        <taxon>Eukaryota</taxon>
        <taxon>Metazoa</taxon>
        <taxon>Cnidaria</taxon>
        <taxon>Anthozoa</taxon>
        <taxon>Octocorallia</taxon>
        <taxon>Malacalcyonacea</taxon>
        <taxon>Plexauridae</taxon>
        <taxon>Paramuricea</taxon>
    </lineage>
</organism>
<accession>A0A7D9IWY8</accession>
<name>A0A7D9IWY8_PARCT</name>